<reference evidence="1 2" key="1">
    <citation type="submission" date="2016-06" db="EMBL/GenBank/DDBJ databases">
        <authorList>
            <person name="Kjaerup R.B."/>
            <person name="Dalgaard T.S."/>
            <person name="Juul-Madsen H.R."/>
        </authorList>
    </citation>
    <scope>NUCLEOTIDE SEQUENCE [LARGE SCALE GENOMIC DNA]</scope>
    <source>
        <strain evidence="1">2</strain>
    </source>
</reference>
<dbReference type="AlphaFoldDB" id="A0A1A8XYH8"/>
<sequence length="85" mass="9476">MGSASRDHVAPVRLCPCCRRNHIKRAPVHSAPIEETRLFHAKQLIKAVVRSNITLKIAPFGRLDAPQAARHLVQLQGLPRIRKSA</sequence>
<proteinExistence type="predicted"/>
<organism evidence="1 2">
    <name type="scientific">Candidatus Propionivibrio aalborgensis</name>
    <dbReference type="NCBI Taxonomy" id="1860101"/>
    <lineage>
        <taxon>Bacteria</taxon>
        <taxon>Pseudomonadati</taxon>
        <taxon>Pseudomonadota</taxon>
        <taxon>Betaproteobacteria</taxon>
        <taxon>Rhodocyclales</taxon>
        <taxon>Rhodocyclaceae</taxon>
        <taxon>Propionivibrio</taxon>
    </lineage>
</organism>
<dbReference type="Proteomes" id="UP000199600">
    <property type="component" value="Unassembled WGS sequence"/>
</dbReference>
<evidence type="ECO:0000313" key="2">
    <source>
        <dbReference type="Proteomes" id="UP000199600"/>
    </source>
</evidence>
<evidence type="ECO:0000313" key="1">
    <source>
        <dbReference type="EMBL" id="SBT10024.1"/>
    </source>
</evidence>
<dbReference type="EMBL" id="FLQY01000295">
    <property type="protein sequence ID" value="SBT10024.1"/>
    <property type="molecule type" value="Genomic_DNA"/>
</dbReference>
<protein>
    <submittedName>
        <fullName evidence="1">Uncharacterized protein</fullName>
    </submittedName>
</protein>
<accession>A0A1A8XYH8</accession>
<gene>
    <name evidence="1" type="ORF">PROAA_3640007</name>
</gene>
<name>A0A1A8XYH8_9RHOO</name>
<keyword evidence="2" id="KW-1185">Reference proteome</keyword>